<accession>A0A6C0C2U6</accession>
<evidence type="ECO:0000313" key="1">
    <source>
        <dbReference type="EMBL" id="QHS97978.1"/>
    </source>
</evidence>
<proteinExistence type="predicted"/>
<organism evidence="1">
    <name type="scientific">viral metagenome</name>
    <dbReference type="NCBI Taxonomy" id="1070528"/>
    <lineage>
        <taxon>unclassified sequences</taxon>
        <taxon>metagenomes</taxon>
        <taxon>organismal metagenomes</taxon>
    </lineage>
</organism>
<dbReference type="AlphaFoldDB" id="A0A6C0C2U6"/>
<protein>
    <submittedName>
        <fullName evidence="1">Uncharacterized protein</fullName>
    </submittedName>
</protein>
<reference evidence="1" key="1">
    <citation type="journal article" date="2020" name="Nature">
        <title>Giant virus diversity and host interactions through global metagenomics.</title>
        <authorList>
            <person name="Schulz F."/>
            <person name="Roux S."/>
            <person name="Paez-Espino D."/>
            <person name="Jungbluth S."/>
            <person name="Walsh D.A."/>
            <person name="Denef V.J."/>
            <person name="McMahon K.D."/>
            <person name="Konstantinidis K.T."/>
            <person name="Eloe-Fadrosh E.A."/>
            <person name="Kyrpides N.C."/>
            <person name="Woyke T."/>
        </authorList>
    </citation>
    <scope>NUCLEOTIDE SEQUENCE</scope>
    <source>
        <strain evidence="1">GVMAG-M-3300020182-33</strain>
    </source>
</reference>
<dbReference type="EMBL" id="MN739311">
    <property type="protein sequence ID" value="QHS97978.1"/>
    <property type="molecule type" value="Genomic_DNA"/>
</dbReference>
<sequence>MNLEVLHQKLRYMKFQRATRGVVLKNQDAGNEKKELEFRFSQQDFKCT</sequence>
<name>A0A6C0C2U6_9ZZZZ</name>